<gene>
    <name evidence="7" type="ORF">A4X09_0g1599</name>
</gene>
<dbReference type="EMBL" id="LWDG02000039">
    <property type="protein sequence ID" value="KAE8270728.1"/>
    <property type="molecule type" value="Genomic_DNA"/>
</dbReference>
<keyword evidence="3" id="KW-0863">Zinc-finger</keyword>
<comment type="subcellular location">
    <subcellularLocation>
        <location evidence="1">Nucleus</location>
    </subcellularLocation>
</comment>
<dbReference type="GO" id="GO:0044773">
    <property type="term" value="P:mitotic DNA damage checkpoint signaling"/>
    <property type="evidence" value="ECO:0007669"/>
    <property type="project" value="TreeGrafter"/>
</dbReference>
<reference evidence="7" key="1">
    <citation type="submission" date="2016-04" db="EMBL/GenBank/DDBJ databases">
        <authorList>
            <person name="Nguyen H.D."/>
            <person name="Samba Siva P."/>
            <person name="Cullis J."/>
            <person name="Levesque C.A."/>
            <person name="Hambleton S."/>
        </authorList>
    </citation>
    <scope>NUCLEOTIDE SEQUENCE</scope>
    <source>
        <strain evidence="7">DAOMC 236422</strain>
    </source>
</reference>
<evidence type="ECO:0000256" key="6">
    <source>
        <dbReference type="SAM" id="MobiDB-lite"/>
    </source>
</evidence>
<feature type="compositionally biased region" description="Low complexity" evidence="6">
    <location>
        <begin position="268"/>
        <end position="292"/>
    </location>
</feature>
<feature type="region of interest" description="Disordered" evidence="6">
    <location>
        <begin position="68"/>
        <end position="163"/>
    </location>
</feature>
<dbReference type="GO" id="GO:0033314">
    <property type="term" value="P:mitotic DNA replication checkpoint signaling"/>
    <property type="evidence" value="ECO:0007669"/>
    <property type="project" value="TreeGrafter"/>
</dbReference>
<feature type="region of interest" description="Disordered" evidence="6">
    <location>
        <begin position="195"/>
        <end position="234"/>
    </location>
</feature>
<keyword evidence="5" id="KW-0539">Nucleus</keyword>
<feature type="region of interest" description="Disordered" evidence="6">
    <location>
        <begin position="268"/>
        <end position="303"/>
    </location>
</feature>
<feature type="compositionally biased region" description="Acidic residues" evidence="6">
    <location>
        <begin position="200"/>
        <end position="216"/>
    </location>
</feature>
<dbReference type="PANTHER" id="PTHR13278">
    <property type="entry name" value="ZINC FINGER PROTEIN 830"/>
    <property type="match status" value="1"/>
</dbReference>
<dbReference type="AlphaFoldDB" id="A0A8X7NCW5"/>
<sequence>MATDARSLLRAATSQRRAGIQDRFASYHPTTQALRCAACAYLPIKHESLWSSHASSKSHRVNVARVLSEEKEKETAAAAAAGLAKGKRKQGDEDLDGEDDAVGLGASSSSQQGSSLPTSASNSKRARIEGSNGESDSKSRASAGTGAGGAVDEDEWARFEREVLEGTTAAADATNDFDIHASATISAEPVLLINGAGGEGEMEGMEMDDEQADDGGADAGATEEEQRLEREREEREEILMRFEEEQRIQDEADERVNALKNRIQALKAARLAKQQAGTDSGASSKANTTGTSKKTKGAKKGKT</sequence>
<dbReference type="PANTHER" id="PTHR13278:SF0">
    <property type="entry name" value="ZINC FINGER PROTEIN 830"/>
    <property type="match status" value="1"/>
</dbReference>
<keyword evidence="4" id="KW-0862">Zinc</keyword>
<evidence type="ECO:0000256" key="1">
    <source>
        <dbReference type="ARBA" id="ARBA00004123"/>
    </source>
</evidence>
<keyword evidence="2" id="KW-0479">Metal-binding</keyword>
<evidence type="ECO:0000256" key="5">
    <source>
        <dbReference type="ARBA" id="ARBA00023242"/>
    </source>
</evidence>
<feature type="compositionally biased region" description="Basic residues" evidence="6">
    <location>
        <begin position="293"/>
        <end position="303"/>
    </location>
</feature>
<dbReference type="GO" id="GO:0005681">
    <property type="term" value="C:spliceosomal complex"/>
    <property type="evidence" value="ECO:0007669"/>
    <property type="project" value="InterPro"/>
</dbReference>
<dbReference type="GO" id="GO:0033260">
    <property type="term" value="P:nuclear DNA replication"/>
    <property type="evidence" value="ECO:0007669"/>
    <property type="project" value="TreeGrafter"/>
</dbReference>
<reference evidence="7" key="2">
    <citation type="journal article" date="2019" name="IMA Fungus">
        <title>Genome sequencing and comparison of five Tilletia species to identify candidate genes for the detection of regulated species infecting wheat.</title>
        <authorList>
            <person name="Nguyen H.D.T."/>
            <person name="Sultana T."/>
            <person name="Kesanakurti P."/>
            <person name="Hambleton S."/>
        </authorList>
    </citation>
    <scope>NUCLEOTIDE SEQUENCE</scope>
    <source>
        <strain evidence="7">DAOMC 236422</strain>
    </source>
</reference>
<evidence type="ECO:0000313" key="8">
    <source>
        <dbReference type="Proteomes" id="UP000078113"/>
    </source>
</evidence>
<dbReference type="GO" id="GO:0003676">
    <property type="term" value="F:nucleic acid binding"/>
    <property type="evidence" value="ECO:0007669"/>
    <property type="project" value="InterPro"/>
</dbReference>
<protein>
    <recommendedName>
        <fullName evidence="9">Zinc finger protein 830</fullName>
    </recommendedName>
</protein>
<dbReference type="InterPro" id="IPR040050">
    <property type="entry name" value="ZNF830-like"/>
</dbReference>
<accession>A0A8X7NCW5</accession>
<evidence type="ECO:0000256" key="3">
    <source>
        <dbReference type="ARBA" id="ARBA00022771"/>
    </source>
</evidence>
<proteinExistence type="predicted"/>
<evidence type="ECO:0000256" key="4">
    <source>
        <dbReference type="ARBA" id="ARBA00022833"/>
    </source>
</evidence>
<organism evidence="7 8">
    <name type="scientific">Tilletia walkeri</name>
    <dbReference type="NCBI Taxonomy" id="117179"/>
    <lineage>
        <taxon>Eukaryota</taxon>
        <taxon>Fungi</taxon>
        <taxon>Dikarya</taxon>
        <taxon>Basidiomycota</taxon>
        <taxon>Ustilaginomycotina</taxon>
        <taxon>Exobasidiomycetes</taxon>
        <taxon>Tilletiales</taxon>
        <taxon>Tilletiaceae</taxon>
        <taxon>Tilletia</taxon>
    </lineage>
</organism>
<feature type="compositionally biased region" description="Basic and acidic residues" evidence="6">
    <location>
        <begin position="224"/>
        <end position="234"/>
    </location>
</feature>
<evidence type="ECO:0008006" key="9">
    <source>
        <dbReference type="Google" id="ProtNLM"/>
    </source>
</evidence>
<dbReference type="GO" id="GO:0008270">
    <property type="term" value="F:zinc ion binding"/>
    <property type="evidence" value="ECO:0007669"/>
    <property type="project" value="UniProtKB-KW"/>
</dbReference>
<evidence type="ECO:0000256" key="2">
    <source>
        <dbReference type="ARBA" id="ARBA00022723"/>
    </source>
</evidence>
<name>A0A8X7NCW5_9BASI</name>
<dbReference type="Proteomes" id="UP000078113">
    <property type="component" value="Unassembled WGS sequence"/>
</dbReference>
<keyword evidence="8" id="KW-1185">Reference proteome</keyword>
<comment type="caution">
    <text evidence="7">The sequence shown here is derived from an EMBL/GenBank/DDBJ whole genome shotgun (WGS) entry which is preliminary data.</text>
</comment>
<evidence type="ECO:0000313" key="7">
    <source>
        <dbReference type="EMBL" id="KAE8270728.1"/>
    </source>
</evidence>
<feature type="compositionally biased region" description="Low complexity" evidence="6">
    <location>
        <begin position="104"/>
        <end position="121"/>
    </location>
</feature>